<sequence>VPFITLSPAGAEPTQLSYLGNFVSPAALPSVVVPYDDSLNLWERLVNTLATVKTA</sequence>
<dbReference type="AlphaFoldDB" id="A0AAN8XKA2"/>
<dbReference type="Proteomes" id="UP001381693">
    <property type="component" value="Unassembled WGS sequence"/>
</dbReference>
<name>A0AAN8XKA2_HALRR</name>
<comment type="caution">
    <text evidence="1">The sequence shown here is derived from an EMBL/GenBank/DDBJ whole genome shotgun (WGS) entry which is preliminary data.</text>
</comment>
<protein>
    <submittedName>
        <fullName evidence="1">Uncharacterized protein</fullName>
    </submittedName>
</protein>
<organism evidence="1 2">
    <name type="scientific">Halocaridina rubra</name>
    <name type="common">Hawaiian red shrimp</name>
    <dbReference type="NCBI Taxonomy" id="373956"/>
    <lineage>
        <taxon>Eukaryota</taxon>
        <taxon>Metazoa</taxon>
        <taxon>Ecdysozoa</taxon>
        <taxon>Arthropoda</taxon>
        <taxon>Crustacea</taxon>
        <taxon>Multicrustacea</taxon>
        <taxon>Malacostraca</taxon>
        <taxon>Eumalacostraca</taxon>
        <taxon>Eucarida</taxon>
        <taxon>Decapoda</taxon>
        <taxon>Pleocyemata</taxon>
        <taxon>Caridea</taxon>
        <taxon>Atyoidea</taxon>
        <taxon>Atyidae</taxon>
        <taxon>Halocaridina</taxon>
    </lineage>
</organism>
<dbReference type="EMBL" id="JAXCGZ010000431">
    <property type="protein sequence ID" value="KAK7085992.1"/>
    <property type="molecule type" value="Genomic_DNA"/>
</dbReference>
<feature type="non-terminal residue" evidence="1">
    <location>
        <position position="1"/>
    </location>
</feature>
<evidence type="ECO:0000313" key="2">
    <source>
        <dbReference type="Proteomes" id="UP001381693"/>
    </source>
</evidence>
<reference evidence="1 2" key="1">
    <citation type="submission" date="2023-11" db="EMBL/GenBank/DDBJ databases">
        <title>Halocaridina rubra genome assembly.</title>
        <authorList>
            <person name="Smith C."/>
        </authorList>
    </citation>
    <scope>NUCLEOTIDE SEQUENCE [LARGE SCALE GENOMIC DNA]</scope>
    <source>
        <strain evidence="1">EP-1</strain>
        <tissue evidence="1">Whole</tissue>
    </source>
</reference>
<gene>
    <name evidence="1" type="ORF">SK128_011717</name>
</gene>
<keyword evidence="2" id="KW-1185">Reference proteome</keyword>
<proteinExistence type="predicted"/>
<accession>A0AAN8XKA2</accession>
<evidence type="ECO:0000313" key="1">
    <source>
        <dbReference type="EMBL" id="KAK7085992.1"/>
    </source>
</evidence>